<evidence type="ECO:0000259" key="2">
    <source>
        <dbReference type="Pfam" id="PF05678"/>
    </source>
</evidence>
<comment type="caution">
    <text evidence="3">The sequence shown here is derived from an EMBL/GenBank/DDBJ whole genome shotgun (WGS) entry which is preliminary data.</text>
</comment>
<dbReference type="PANTHER" id="PTHR33624">
    <property type="entry name" value="SIGMA FACTOR BINDING PROTEIN 1, CHLOROPLASTIC"/>
    <property type="match status" value="1"/>
</dbReference>
<feature type="domain" description="VQ" evidence="2">
    <location>
        <begin position="28"/>
        <end position="53"/>
    </location>
</feature>
<accession>A0AAN9ICG9</accession>
<reference evidence="3 4" key="1">
    <citation type="submission" date="2024-01" db="EMBL/GenBank/DDBJ databases">
        <title>The genomes of 5 underutilized Papilionoideae crops provide insights into root nodulation and disease resistanc.</title>
        <authorList>
            <person name="Yuan L."/>
        </authorList>
    </citation>
    <scope>NUCLEOTIDE SEQUENCE [LARGE SCALE GENOMIC DNA]</scope>
    <source>
        <strain evidence="3">ZHUSHIDOU_FW_LH</strain>
        <tissue evidence="3">Leaf</tissue>
    </source>
</reference>
<protein>
    <recommendedName>
        <fullName evidence="2">VQ domain-containing protein</fullName>
    </recommendedName>
</protein>
<gene>
    <name evidence="3" type="ORF">RIF29_20515</name>
</gene>
<evidence type="ECO:0000313" key="4">
    <source>
        <dbReference type="Proteomes" id="UP001372338"/>
    </source>
</evidence>
<dbReference type="InterPro" id="IPR008889">
    <property type="entry name" value="VQ"/>
</dbReference>
<sequence>MLGANNNHVMKRKGQDKRNKKDIKVTYIPSPMKFKTSASNFRALVQELTGQDSCVAETFMEPGDVIGVVHNNKGLAQQWSNEVDEGHLLDPTWLKPDNNVLASRSSMEPLKEDVLYDLLSFDML</sequence>
<feature type="region of interest" description="Disordered" evidence="1">
    <location>
        <begin position="1"/>
        <end position="22"/>
    </location>
</feature>
<keyword evidence="4" id="KW-1185">Reference proteome</keyword>
<dbReference type="AlphaFoldDB" id="A0AAN9ICG9"/>
<proteinExistence type="predicted"/>
<dbReference type="Proteomes" id="UP001372338">
    <property type="component" value="Unassembled WGS sequence"/>
</dbReference>
<evidence type="ECO:0000256" key="1">
    <source>
        <dbReference type="SAM" id="MobiDB-lite"/>
    </source>
</evidence>
<name>A0AAN9ICG9_CROPI</name>
<organism evidence="3 4">
    <name type="scientific">Crotalaria pallida</name>
    <name type="common">Smooth rattlebox</name>
    <name type="synonym">Crotalaria striata</name>
    <dbReference type="NCBI Taxonomy" id="3830"/>
    <lineage>
        <taxon>Eukaryota</taxon>
        <taxon>Viridiplantae</taxon>
        <taxon>Streptophyta</taxon>
        <taxon>Embryophyta</taxon>
        <taxon>Tracheophyta</taxon>
        <taxon>Spermatophyta</taxon>
        <taxon>Magnoliopsida</taxon>
        <taxon>eudicotyledons</taxon>
        <taxon>Gunneridae</taxon>
        <taxon>Pentapetalae</taxon>
        <taxon>rosids</taxon>
        <taxon>fabids</taxon>
        <taxon>Fabales</taxon>
        <taxon>Fabaceae</taxon>
        <taxon>Papilionoideae</taxon>
        <taxon>50 kb inversion clade</taxon>
        <taxon>genistoids sensu lato</taxon>
        <taxon>core genistoids</taxon>
        <taxon>Crotalarieae</taxon>
        <taxon>Crotalaria</taxon>
    </lineage>
</organism>
<evidence type="ECO:0000313" key="3">
    <source>
        <dbReference type="EMBL" id="KAK7267836.1"/>
    </source>
</evidence>
<dbReference type="PANTHER" id="PTHR33624:SF32">
    <property type="entry name" value="VQ MOTIF PROTEIN"/>
    <property type="match status" value="1"/>
</dbReference>
<dbReference type="EMBL" id="JAYWIO010000004">
    <property type="protein sequence ID" value="KAK7267836.1"/>
    <property type="molecule type" value="Genomic_DNA"/>
</dbReference>
<dbReference type="Pfam" id="PF05678">
    <property type="entry name" value="VQ"/>
    <property type="match status" value="1"/>
</dbReference>
<dbReference type="InterPro" id="IPR039335">
    <property type="entry name" value="SIB1/2"/>
</dbReference>